<dbReference type="InterPro" id="IPR014710">
    <property type="entry name" value="RmlC-like_jellyroll"/>
</dbReference>
<dbReference type="RefSeq" id="WP_319965058.1">
    <property type="nucleotide sequence ID" value="NZ_JAXAVW010000005.1"/>
</dbReference>
<sequence length="182" mass="20366">MRGDVVVSPSGEEIVLVDVGQRVLYDDPVVRVWEVQLEPGETHPWHLHHNPYVVLSIGGSEGRMDWLDGSEPRFISEHRGGSVYRPVSPVHRLTNIGTSFYRNRLVELKDLGENLPEPLDVSAPLDILADDVTVWTVADSSLDLEGPHVLAALDTEDVRLHPGGPCSLDGEWFVVELRYLFR</sequence>
<keyword evidence="2" id="KW-1185">Reference proteome</keyword>
<gene>
    <name evidence="1" type="ORF">SK803_07520</name>
</gene>
<name>A0ABU4SW34_9PSEU</name>
<dbReference type="InterPro" id="IPR011051">
    <property type="entry name" value="RmlC_Cupin_sf"/>
</dbReference>
<dbReference type="Gene3D" id="2.60.120.10">
    <property type="entry name" value="Jelly Rolls"/>
    <property type="match status" value="1"/>
</dbReference>
<evidence type="ECO:0000313" key="2">
    <source>
        <dbReference type="Proteomes" id="UP001285521"/>
    </source>
</evidence>
<dbReference type="Proteomes" id="UP001285521">
    <property type="component" value="Unassembled WGS sequence"/>
</dbReference>
<accession>A0ABU4SW34</accession>
<proteinExistence type="predicted"/>
<dbReference type="SUPFAM" id="SSF51182">
    <property type="entry name" value="RmlC-like cupins"/>
    <property type="match status" value="1"/>
</dbReference>
<evidence type="ECO:0000313" key="1">
    <source>
        <dbReference type="EMBL" id="MDX8030055.1"/>
    </source>
</evidence>
<reference evidence="1 2" key="1">
    <citation type="submission" date="2023-11" db="EMBL/GenBank/DDBJ databases">
        <title>Lentzea sokolovensis, sp. nov., Lentzea kristufkii, sp. nov., and Lentzea miocenensis, sp. nov., rare actinobacteria from Sokolov Coal Basin, Miocene lacustrine sediment, Czech Republic.</title>
        <authorList>
            <person name="Lara A."/>
            <person name="Kotroba L."/>
            <person name="Nouioui I."/>
            <person name="Neumann-Schaal M."/>
            <person name="Mast Y."/>
            <person name="Chronakova A."/>
        </authorList>
    </citation>
    <scope>NUCLEOTIDE SEQUENCE [LARGE SCALE GENOMIC DNA]</scope>
    <source>
        <strain evidence="1 2">BCCO 10_0856</strain>
    </source>
</reference>
<evidence type="ECO:0008006" key="3">
    <source>
        <dbReference type="Google" id="ProtNLM"/>
    </source>
</evidence>
<protein>
    <recommendedName>
        <fullName evidence="3">Cupin</fullName>
    </recommendedName>
</protein>
<comment type="caution">
    <text evidence="1">The sequence shown here is derived from an EMBL/GenBank/DDBJ whole genome shotgun (WGS) entry which is preliminary data.</text>
</comment>
<organism evidence="1 2">
    <name type="scientific">Lentzea miocenica</name>
    <dbReference type="NCBI Taxonomy" id="3095431"/>
    <lineage>
        <taxon>Bacteria</taxon>
        <taxon>Bacillati</taxon>
        <taxon>Actinomycetota</taxon>
        <taxon>Actinomycetes</taxon>
        <taxon>Pseudonocardiales</taxon>
        <taxon>Pseudonocardiaceae</taxon>
        <taxon>Lentzea</taxon>
    </lineage>
</organism>
<dbReference type="EMBL" id="JAXAVW010000005">
    <property type="protein sequence ID" value="MDX8030055.1"/>
    <property type="molecule type" value="Genomic_DNA"/>
</dbReference>